<proteinExistence type="predicted"/>
<feature type="compositionally biased region" description="Low complexity" evidence="6">
    <location>
        <begin position="523"/>
        <end position="562"/>
    </location>
</feature>
<dbReference type="InterPro" id="IPR007816">
    <property type="entry name" value="ResB-like_domain"/>
</dbReference>
<keyword evidence="10" id="KW-1185">Reference proteome</keyword>
<sequence>MAAGRLHHRHEVAPVTPVPDRIDATDRTDEPDSAAPAYRATRLRRAWAPVRNTWRGLTSMRTALILLFLLAVAALPGALLPQRSVNEQNVNGYLAEYGWWGRLLDNLQLFDVYSSVWFSAIYLLLMVSIIGCLVPRTSDYVRSMRSKPVLTPRNLRRLPHHERAETSDDVDAVMAAARKRLRGWRLTEREEAGGARSISAERGYLRETGNLLFHFGMLGVIISFAGGALYSYEGQVIVLADGSEFCNAGIYNFDSFHPGLQVDGTGLNPFCVQVNDFHAEFERGQPVSYEANIDYQSGDDLAEGDWQQYDLAVNEPLRTAGDRLYLLGHGFAPTFTVTYPDGQSRTQTIQWRPVDQTTLLSEGATKFEEPGITDPVERRERQLAVTGLFAPTPAMHGDILSSAGPELTDPTVAVDIMRGDLGVDSGRGQSIFEIDQSMVDEGRLERVARENLEVGESVTLEDGTTVSFDEVERFVSLQVSHDPLQNWVLASAIVMFAGLGASLFIKRRRLWVRATPAGGGSRAGDAAGTPADAAPVDAAPTGAAAGDAAAGDTAAGDTAAGDTETEERRTVVEVGGLARTDQAGYGEEFTRIAAELLGRK</sequence>
<dbReference type="Proteomes" id="UP001500653">
    <property type="component" value="Unassembled WGS sequence"/>
</dbReference>
<evidence type="ECO:0000256" key="2">
    <source>
        <dbReference type="ARBA" id="ARBA00022692"/>
    </source>
</evidence>
<comment type="subcellular location">
    <subcellularLocation>
        <location evidence="1">Membrane</location>
        <topology evidence="1">Multi-pass membrane protein</topology>
    </subcellularLocation>
</comment>
<keyword evidence="2 7" id="KW-0812">Transmembrane</keyword>
<evidence type="ECO:0000256" key="5">
    <source>
        <dbReference type="ARBA" id="ARBA00023136"/>
    </source>
</evidence>
<feature type="domain" description="ResB-like" evidence="8">
    <location>
        <begin position="60"/>
        <end position="589"/>
    </location>
</feature>
<dbReference type="InterPro" id="IPR023494">
    <property type="entry name" value="Cyt_c_bgen_Ccs1/CcsB/ResB"/>
</dbReference>
<evidence type="ECO:0000256" key="3">
    <source>
        <dbReference type="ARBA" id="ARBA00022748"/>
    </source>
</evidence>
<feature type="transmembrane region" description="Helical" evidence="7">
    <location>
        <begin position="211"/>
        <end position="232"/>
    </location>
</feature>
<dbReference type="PANTHER" id="PTHR31566">
    <property type="entry name" value="CYTOCHROME C BIOGENESIS PROTEIN CCS1, CHLOROPLASTIC"/>
    <property type="match status" value="1"/>
</dbReference>
<evidence type="ECO:0000259" key="8">
    <source>
        <dbReference type="Pfam" id="PF05140"/>
    </source>
</evidence>
<name>A0ABN1WJ16_9PSEU</name>
<feature type="transmembrane region" description="Helical" evidence="7">
    <location>
        <begin position="63"/>
        <end position="80"/>
    </location>
</feature>
<dbReference type="PANTHER" id="PTHR31566:SF0">
    <property type="entry name" value="CYTOCHROME C BIOGENESIS PROTEIN CCS1, CHLOROPLASTIC"/>
    <property type="match status" value="1"/>
</dbReference>
<evidence type="ECO:0000256" key="1">
    <source>
        <dbReference type="ARBA" id="ARBA00004141"/>
    </source>
</evidence>
<keyword evidence="5 7" id="KW-0472">Membrane</keyword>
<evidence type="ECO:0000256" key="6">
    <source>
        <dbReference type="SAM" id="MobiDB-lite"/>
    </source>
</evidence>
<evidence type="ECO:0000256" key="4">
    <source>
        <dbReference type="ARBA" id="ARBA00022989"/>
    </source>
</evidence>
<evidence type="ECO:0000313" key="10">
    <source>
        <dbReference type="Proteomes" id="UP001500653"/>
    </source>
</evidence>
<feature type="transmembrane region" description="Helical" evidence="7">
    <location>
        <begin position="487"/>
        <end position="505"/>
    </location>
</feature>
<comment type="caution">
    <text evidence="9">The sequence shown here is derived from an EMBL/GenBank/DDBJ whole genome shotgun (WGS) entry which is preliminary data.</text>
</comment>
<keyword evidence="4 7" id="KW-1133">Transmembrane helix</keyword>
<evidence type="ECO:0000256" key="7">
    <source>
        <dbReference type="SAM" id="Phobius"/>
    </source>
</evidence>
<accession>A0ABN1WJ16</accession>
<evidence type="ECO:0000313" key="9">
    <source>
        <dbReference type="EMBL" id="GAA1251292.1"/>
    </source>
</evidence>
<dbReference type="Pfam" id="PF05140">
    <property type="entry name" value="ResB"/>
    <property type="match status" value="1"/>
</dbReference>
<dbReference type="EMBL" id="BAAALN010000019">
    <property type="protein sequence ID" value="GAA1251292.1"/>
    <property type="molecule type" value="Genomic_DNA"/>
</dbReference>
<organism evidence="9 10">
    <name type="scientific">Prauserella halophila</name>
    <dbReference type="NCBI Taxonomy" id="185641"/>
    <lineage>
        <taxon>Bacteria</taxon>
        <taxon>Bacillati</taxon>
        <taxon>Actinomycetota</taxon>
        <taxon>Actinomycetes</taxon>
        <taxon>Pseudonocardiales</taxon>
        <taxon>Pseudonocardiaceae</taxon>
        <taxon>Prauserella</taxon>
    </lineage>
</organism>
<gene>
    <name evidence="9" type="ORF">GCM10009676_42610</name>
</gene>
<reference evidence="9 10" key="1">
    <citation type="journal article" date="2019" name="Int. J. Syst. Evol. Microbiol.">
        <title>The Global Catalogue of Microorganisms (GCM) 10K type strain sequencing project: providing services to taxonomists for standard genome sequencing and annotation.</title>
        <authorList>
            <consortium name="The Broad Institute Genomics Platform"/>
            <consortium name="The Broad Institute Genome Sequencing Center for Infectious Disease"/>
            <person name="Wu L."/>
            <person name="Ma J."/>
        </authorList>
    </citation>
    <scope>NUCLEOTIDE SEQUENCE [LARGE SCALE GENOMIC DNA]</scope>
    <source>
        <strain evidence="9 10">JCM 13023</strain>
    </source>
</reference>
<feature type="transmembrane region" description="Helical" evidence="7">
    <location>
        <begin position="116"/>
        <end position="135"/>
    </location>
</feature>
<protein>
    <submittedName>
        <fullName evidence="9">Cytochrome c biogenesis protein ResB</fullName>
    </submittedName>
</protein>
<keyword evidence="3" id="KW-0201">Cytochrome c-type biogenesis</keyword>
<feature type="region of interest" description="Disordered" evidence="6">
    <location>
        <begin position="517"/>
        <end position="575"/>
    </location>
</feature>